<evidence type="ECO:0000256" key="3">
    <source>
        <dbReference type="SAM" id="SignalP"/>
    </source>
</evidence>
<sequence>MRNQSRRILAAAATAALVSGVALTSAPAALAAPITVGATQGTQAPASPVTVALSGLPGTVKAGGAPIEFTATLKNTADHQMDVLGSTFVIGDTGIGSKPSQFKLEYQAPGGTQWQDAGASGGIAGGLWDIARNAGPHLAAGAEVSYRLRLTVAADAPAGRVTPGFNSVVSDPILPPEQRISYAMSGYQDVVIAPAVTPTTPATTPAATADVRLDGVPATFTAGAEAKPFKLVLTNNSGKDLRLVPAVVFQGQDILPSGTVRFEFQAPNGDWLEGTPGGDSDHPAWLYQALRTGSKDADVITLPKGGTRTINVRLAFTKDAPALAESLVAIAGTLPGAGESAAEASSPKADFKIEAAAAPTGTPAPTSSATTPAPVATDPSTAPAVPAAQVTTGAPSPAADTAQTATAQTDTAQAAAAPVAATTTQLAATGGGSSAAPMAITGATAIALGIGTLVVARRRNSAQSPGN</sequence>
<keyword evidence="2" id="KW-0812">Transmembrane</keyword>
<evidence type="ECO:0000313" key="5">
    <source>
        <dbReference type="Proteomes" id="UP001212821"/>
    </source>
</evidence>
<keyword evidence="5" id="KW-1185">Reference proteome</keyword>
<proteinExistence type="predicted"/>
<protein>
    <recommendedName>
        <fullName evidence="6">Gram-positive cocci surface proteins LPxTG domain-containing protein</fullName>
    </recommendedName>
</protein>
<reference evidence="5" key="1">
    <citation type="submission" date="2022-12" db="EMBL/GenBank/DDBJ databases">
        <authorList>
            <person name="Mo P."/>
        </authorList>
    </citation>
    <scope>NUCLEOTIDE SEQUENCE [LARGE SCALE GENOMIC DNA]</scope>
    <source>
        <strain evidence="5">HUAS 3-15</strain>
    </source>
</reference>
<feature type="chain" id="PRO_5045426380" description="Gram-positive cocci surface proteins LPxTG domain-containing protein" evidence="3">
    <location>
        <begin position="32"/>
        <end position="467"/>
    </location>
</feature>
<evidence type="ECO:0000256" key="2">
    <source>
        <dbReference type="SAM" id="Phobius"/>
    </source>
</evidence>
<dbReference type="EMBL" id="CP115450">
    <property type="protein sequence ID" value="WBP88505.1"/>
    <property type="molecule type" value="Genomic_DNA"/>
</dbReference>
<gene>
    <name evidence="4" type="ORF">O1G21_23450</name>
</gene>
<dbReference type="RefSeq" id="WP_270146562.1">
    <property type="nucleotide sequence ID" value="NZ_CP115450.1"/>
</dbReference>
<evidence type="ECO:0000256" key="1">
    <source>
        <dbReference type="SAM" id="MobiDB-lite"/>
    </source>
</evidence>
<dbReference type="Proteomes" id="UP001212821">
    <property type="component" value="Chromosome"/>
</dbReference>
<keyword evidence="2" id="KW-0472">Membrane</keyword>
<feature type="transmembrane region" description="Helical" evidence="2">
    <location>
        <begin position="435"/>
        <end position="456"/>
    </location>
</feature>
<keyword evidence="3" id="KW-0732">Signal</keyword>
<feature type="region of interest" description="Disordered" evidence="1">
    <location>
        <begin position="358"/>
        <end position="400"/>
    </location>
</feature>
<organism evidence="4 5">
    <name type="scientific">Kitasatospora cathayae</name>
    <dbReference type="NCBI Taxonomy" id="3004092"/>
    <lineage>
        <taxon>Bacteria</taxon>
        <taxon>Bacillati</taxon>
        <taxon>Actinomycetota</taxon>
        <taxon>Actinomycetes</taxon>
        <taxon>Kitasatosporales</taxon>
        <taxon>Streptomycetaceae</taxon>
        <taxon>Kitasatospora</taxon>
    </lineage>
</organism>
<dbReference type="PROSITE" id="PS51318">
    <property type="entry name" value="TAT"/>
    <property type="match status" value="1"/>
</dbReference>
<keyword evidence="2" id="KW-1133">Transmembrane helix</keyword>
<evidence type="ECO:0008006" key="6">
    <source>
        <dbReference type="Google" id="ProtNLM"/>
    </source>
</evidence>
<dbReference type="InterPro" id="IPR006311">
    <property type="entry name" value="TAT_signal"/>
</dbReference>
<feature type="signal peptide" evidence="3">
    <location>
        <begin position="1"/>
        <end position="31"/>
    </location>
</feature>
<accession>A0ABY7Q750</accession>
<name>A0ABY7Q750_9ACTN</name>
<evidence type="ECO:0000313" key="4">
    <source>
        <dbReference type="EMBL" id="WBP88505.1"/>
    </source>
</evidence>